<reference evidence="17 18" key="1">
    <citation type="submission" date="2016-08" db="EMBL/GenBank/DDBJ databases">
        <title>Complete Genome Sequence Of The Indigo Reducing Clostridium isatidis DSM15098.</title>
        <authorList>
            <person name="Little G.T."/>
            <person name="Minton N.P."/>
        </authorList>
    </citation>
    <scope>NUCLEOTIDE SEQUENCE [LARGE SCALE GENOMIC DNA]</scope>
    <source>
        <strain evidence="17 18">DSM 15098</strain>
    </source>
</reference>
<feature type="transmembrane region" description="Helical" evidence="13">
    <location>
        <begin position="274"/>
        <end position="297"/>
    </location>
</feature>
<evidence type="ECO:0000256" key="9">
    <source>
        <dbReference type="ARBA" id="ARBA00022840"/>
    </source>
</evidence>
<keyword evidence="10" id="KW-1278">Translocase</keyword>
<dbReference type="PROSITE" id="PS50990">
    <property type="entry name" value="PEPTIDASE_C39"/>
    <property type="match status" value="1"/>
</dbReference>
<dbReference type="Pfam" id="PF00664">
    <property type="entry name" value="ABC_membrane"/>
    <property type="match status" value="1"/>
</dbReference>
<sequence length="759" mass="85245">MRNKYLVKQHDITDCAAASLATICMYYKKEITITKLRDILGTDIKGTTLAGLENGAKKLGFDTKAIRVDKEGFKSKYTLPAIAHVITKEGLTHFVIIHKVKKEEVIILDPAKGKEKVNIDKFFESFDGILLLLVPNKEFNPGKIKGQGILNKFIQLLLPQKSLFIYSIIASVILTILGIASSFFNKILMDEILPYSLKNQLNIFVIGFLVLGITQIGLGAIRQHMLLYLSQKIDIPLLLGYFKHVYKLPMKFFATRKVGDILTRFSDAFTIKNILTSVSLSLLMDIVLAVASASILYVMNQKLFIVILVLTLISAALIYIFKHPYKKINIEQMEAGARLNSQIIESLRGIETIKVNSAEEKSIEKLENEYIRNLRIAFKEGVLSNIQGSISGAVSTMGNLVLMYIGARMIMDGDITLGSLMAFTTLSGYFMDPIGRLISLQLSIQEASISLKRISEIYEVEKEQLEEDFDKVKLEKIDGDIELNNITFRYGSRSPVLKNVSIKIPKGKKVALVGESGSGKTTISKLILKYYTPEEGKININGYNIEELDLYNLRQNISYVPQNVELFSGTIKDNITLGRPNASYEEIKAACENSGCSEFIERLPGKYGTFLEEAGGGLSGGEKQRLALARALIKKSKFMILDEATSNLDFISEAKVFNTLFKKGKNITMLIIAHRLSTIRNCDIIYVMDKGRVVEVGDHESLLRKKGYYYRLYISQVGSFEEKEIVFNENLNMGTEDVSSKEIKLEEDIIEEGEIYEYN</sequence>
<dbReference type="GO" id="GO:0006508">
    <property type="term" value="P:proteolysis"/>
    <property type="evidence" value="ECO:0007669"/>
    <property type="project" value="UniProtKB-KW"/>
</dbReference>
<keyword evidence="3" id="KW-1003">Cell membrane</keyword>
<evidence type="ECO:0000256" key="2">
    <source>
        <dbReference type="ARBA" id="ARBA00022448"/>
    </source>
</evidence>
<dbReference type="SMART" id="SM00382">
    <property type="entry name" value="AAA"/>
    <property type="match status" value="1"/>
</dbReference>
<dbReference type="InterPro" id="IPR039421">
    <property type="entry name" value="Type_1_exporter"/>
</dbReference>
<keyword evidence="7" id="KW-0378">Hydrolase</keyword>
<dbReference type="CDD" id="cd18570">
    <property type="entry name" value="ABC_6TM_PCAT1_LagD_like"/>
    <property type="match status" value="1"/>
</dbReference>
<keyword evidence="6" id="KW-0547">Nucleotide-binding</keyword>
<dbReference type="SUPFAM" id="SSF52540">
    <property type="entry name" value="P-loop containing nucleoside triphosphate hydrolases"/>
    <property type="match status" value="1"/>
</dbReference>
<dbReference type="NCBIfam" id="TIGR01193">
    <property type="entry name" value="bacteriocin_ABC"/>
    <property type="match status" value="1"/>
</dbReference>
<dbReference type="KEGG" id="cia:BEN51_01560"/>
<proteinExistence type="predicted"/>
<dbReference type="RefSeq" id="WP_119864351.1">
    <property type="nucleotide sequence ID" value="NZ_CP016786.1"/>
</dbReference>
<keyword evidence="12 13" id="KW-0472">Membrane</keyword>
<comment type="subcellular location">
    <subcellularLocation>
        <location evidence="1">Cell membrane</location>
        <topology evidence="1">Multi-pass membrane protein</topology>
    </subcellularLocation>
</comment>
<accession>A0A343J9L4</accession>
<dbReference type="InterPro" id="IPR036640">
    <property type="entry name" value="ABC1_TM_sf"/>
</dbReference>
<dbReference type="PANTHER" id="PTHR43394">
    <property type="entry name" value="ATP-DEPENDENT PERMEASE MDL1, MITOCHONDRIAL"/>
    <property type="match status" value="1"/>
</dbReference>
<keyword evidence="5 13" id="KW-0812">Transmembrane</keyword>
<dbReference type="GO" id="GO:0015421">
    <property type="term" value="F:ABC-type oligopeptide transporter activity"/>
    <property type="evidence" value="ECO:0007669"/>
    <property type="project" value="TreeGrafter"/>
</dbReference>
<evidence type="ECO:0000256" key="7">
    <source>
        <dbReference type="ARBA" id="ARBA00022801"/>
    </source>
</evidence>
<dbReference type="InterPro" id="IPR003593">
    <property type="entry name" value="AAA+_ATPase"/>
</dbReference>
<dbReference type="InterPro" id="IPR003439">
    <property type="entry name" value="ABC_transporter-like_ATP-bd"/>
</dbReference>
<evidence type="ECO:0000313" key="18">
    <source>
        <dbReference type="Proteomes" id="UP000264883"/>
    </source>
</evidence>
<feature type="domain" description="ABC transmembrane type-1" evidence="15">
    <location>
        <begin position="167"/>
        <end position="446"/>
    </location>
</feature>
<dbReference type="Gene3D" id="3.90.70.10">
    <property type="entry name" value="Cysteine proteinases"/>
    <property type="match status" value="1"/>
</dbReference>
<evidence type="ECO:0000259" key="16">
    <source>
        <dbReference type="PROSITE" id="PS50990"/>
    </source>
</evidence>
<dbReference type="PROSITE" id="PS00211">
    <property type="entry name" value="ABC_TRANSPORTER_1"/>
    <property type="match status" value="1"/>
</dbReference>
<dbReference type="SUPFAM" id="SSF90123">
    <property type="entry name" value="ABC transporter transmembrane region"/>
    <property type="match status" value="1"/>
</dbReference>
<feature type="transmembrane region" description="Helical" evidence="13">
    <location>
        <begin position="163"/>
        <end position="183"/>
    </location>
</feature>
<dbReference type="Proteomes" id="UP000264883">
    <property type="component" value="Chromosome"/>
</dbReference>
<keyword evidence="9" id="KW-0067">ATP-binding</keyword>
<evidence type="ECO:0000256" key="4">
    <source>
        <dbReference type="ARBA" id="ARBA00022670"/>
    </source>
</evidence>
<name>A0A343J9L4_9CLOT</name>
<dbReference type="PANTHER" id="PTHR43394:SF1">
    <property type="entry name" value="ATP-BINDING CASSETTE SUB-FAMILY B MEMBER 10, MITOCHONDRIAL"/>
    <property type="match status" value="1"/>
</dbReference>
<evidence type="ECO:0000256" key="5">
    <source>
        <dbReference type="ARBA" id="ARBA00022692"/>
    </source>
</evidence>
<organism evidence="17 18">
    <name type="scientific">Clostridium isatidis</name>
    <dbReference type="NCBI Taxonomy" id="182773"/>
    <lineage>
        <taxon>Bacteria</taxon>
        <taxon>Bacillati</taxon>
        <taxon>Bacillota</taxon>
        <taxon>Clostridia</taxon>
        <taxon>Eubacteriales</taxon>
        <taxon>Clostridiaceae</taxon>
        <taxon>Clostridium</taxon>
    </lineage>
</organism>
<dbReference type="InterPro" id="IPR005897">
    <property type="entry name" value="Pept_C39_ABC_bacteriocin"/>
</dbReference>
<dbReference type="GO" id="GO:0005886">
    <property type="term" value="C:plasma membrane"/>
    <property type="evidence" value="ECO:0007669"/>
    <property type="project" value="UniProtKB-SubCell"/>
</dbReference>
<evidence type="ECO:0000259" key="15">
    <source>
        <dbReference type="PROSITE" id="PS50929"/>
    </source>
</evidence>
<dbReference type="EMBL" id="CP016786">
    <property type="protein sequence ID" value="ASW42222.1"/>
    <property type="molecule type" value="Genomic_DNA"/>
</dbReference>
<keyword evidence="8" id="KW-0788">Thiol protease</keyword>
<dbReference type="PROSITE" id="PS50893">
    <property type="entry name" value="ABC_TRANSPORTER_2"/>
    <property type="match status" value="1"/>
</dbReference>
<evidence type="ECO:0000313" key="17">
    <source>
        <dbReference type="EMBL" id="ASW42222.1"/>
    </source>
</evidence>
<evidence type="ECO:0000256" key="13">
    <source>
        <dbReference type="SAM" id="Phobius"/>
    </source>
</evidence>
<dbReference type="Pfam" id="PF03412">
    <property type="entry name" value="Peptidase_C39"/>
    <property type="match status" value="1"/>
</dbReference>
<dbReference type="Gene3D" id="1.20.1560.10">
    <property type="entry name" value="ABC transporter type 1, transmembrane domain"/>
    <property type="match status" value="1"/>
</dbReference>
<dbReference type="GO" id="GO:0043214">
    <property type="term" value="F:ABC-type bacteriocin transporter activity"/>
    <property type="evidence" value="ECO:0007669"/>
    <property type="project" value="InterPro"/>
</dbReference>
<evidence type="ECO:0000256" key="10">
    <source>
        <dbReference type="ARBA" id="ARBA00022967"/>
    </source>
</evidence>
<evidence type="ECO:0000256" key="3">
    <source>
        <dbReference type="ARBA" id="ARBA00022475"/>
    </source>
</evidence>
<dbReference type="GO" id="GO:0005524">
    <property type="term" value="F:ATP binding"/>
    <property type="evidence" value="ECO:0007669"/>
    <property type="project" value="UniProtKB-KW"/>
</dbReference>
<feature type="domain" description="ABC transporter" evidence="14">
    <location>
        <begin position="481"/>
        <end position="715"/>
    </location>
</feature>
<keyword evidence="18" id="KW-1185">Reference proteome</keyword>
<dbReference type="InterPro" id="IPR027417">
    <property type="entry name" value="P-loop_NTPase"/>
</dbReference>
<dbReference type="InterPro" id="IPR011527">
    <property type="entry name" value="ABC1_TM_dom"/>
</dbReference>
<evidence type="ECO:0000256" key="6">
    <source>
        <dbReference type="ARBA" id="ARBA00022741"/>
    </source>
</evidence>
<dbReference type="AlphaFoldDB" id="A0A343J9L4"/>
<dbReference type="GO" id="GO:0016887">
    <property type="term" value="F:ATP hydrolysis activity"/>
    <property type="evidence" value="ECO:0007669"/>
    <property type="project" value="InterPro"/>
</dbReference>
<feature type="transmembrane region" description="Helical" evidence="13">
    <location>
        <begin position="303"/>
        <end position="321"/>
    </location>
</feature>
<evidence type="ECO:0000256" key="8">
    <source>
        <dbReference type="ARBA" id="ARBA00022807"/>
    </source>
</evidence>
<keyword evidence="2" id="KW-0813">Transport</keyword>
<dbReference type="CDD" id="cd02418">
    <property type="entry name" value="Peptidase_C39B"/>
    <property type="match status" value="1"/>
</dbReference>
<evidence type="ECO:0000256" key="1">
    <source>
        <dbReference type="ARBA" id="ARBA00004651"/>
    </source>
</evidence>
<gene>
    <name evidence="17" type="ORF">BEN51_01560</name>
</gene>
<dbReference type="Gene3D" id="3.40.50.300">
    <property type="entry name" value="P-loop containing nucleotide triphosphate hydrolases"/>
    <property type="match status" value="1"/>
</dbReference>
<dbReference type="Pfam" id="PF00005">
    <property type="entry name" value="ABC_tran"/>
    <property type="match status" value="1"/>
</dbReference>
<dbReference type="FunFam" id="3.40.50.300:FF:000221">
    <property type="entry name" value="Multidrug ABC transporter ATP-binding protein"/>
    <property type="match status" value="1"/>
</dbReference>
<dbReference type="InterPro" id="IPR017871">
    <property type="entry name" value="ABC_transporter-like_CS"/>
</dbReference>
<dbReference type="InterPro" id="IPR005074">
    <property type="entry name" value="Peptidase_C39"/>
</dbReference>
<evidence type="ECO:0000256" key="12">
    <source>
        <dbReference type="ARBA" id="ARBA00023136"/>
    </source>
</evidence>
<dbReference type="GO" id="GO:0008234">
    <property type="term" value="F:cysteine-type peptidase activity"/>
    <property type="evidence" value="ECO:0007669"/>
    <property type="project" value="UniProtKB-KW"/>
</dbReference>
<dbReference type="OrthoDB" id="9762778at2"/>
<dbReference type="PROSITE" id="PS50929">
    <property type="entry name" value="ABC_TM1F"/>
    <property type="match status" value="1"/>
</dbReference>
<protein>
    <submittedName>
        <fullName evidence="17">ABC transporter permease</fullName>
    </submittedName>
</protein>
<keyword evidence="4" id="KW-0645">Protease</keyword>
<feature type="domain" description="Peptidase C39" evidence="16">
    <location>
        <begin position="9"/>
        <end position="133"/>
    </location>
</feature>
<keyword evidence="11 13" id="KW-1133">Transmembrane helix</keyword>
<evidence type="ECO:0000256" key="11">
    <source>
        <dbReference type="ARBA" id="ARBA00022989"/>
    </source>
</evidence>
<feature type="transmembrane region" description="Helical" evidence="13">
    <location>
        <begin position="203"/>
        <end position="221"/>
    </location>
</feature>
<evidence type="ECO:0000259" key="14">
    <source>
        <dbReference type="PROSITE" id="PS50893"/>
    </source>
</evidence>